<protein>
    <recommendedName>
        <fullName evidence="3">Lipoprotein</fullName>
    </recommendedName>
</protein>
<accession>A0A3P7NX90</accession>
<dbReference type="PROSITE" id="PS51257">
    <property type="entry name" value="PROKAR_LIPOPROTEIN"/>
    <property type="match status" value="1"/>
</dbReference>
<dbReference type="AlphaFoldDB" id="A0A3P7NX90"/>
<dbReference type="Proteomes" id="UP000279029">
    <property type="component" value="Chromosome"/>
</dbReference>
<keyword evidence="2" id="KW-1185">Reference proteome</keyword>
<sequence length="171" mass="18400">MKRLLLLLLVLVVLLAGCGKMVEKLADDAVGTMLSSEDVKVEVDSSSGEGATVITTDEGKIEVSSDENASVAIPKGYPEDILPIYAKDKIVMAADYGEDGFTIVGQTQDDMATVVKFYEDVLVGAESTLVQNFEGMHMSMGVLEGMNYNVQVSEEESEDYTSFSLILVPAE</sequence>
<dbReference type="RefSeq" id="WP_125136877.1">
    <property type="nucleotide sequence ID" value="NZ_LR130778.1"/>
</dbReference>
<dbReference type="KEGG" id="cbar:PATL70BA_1707"/>
<dbReference type="OrthoDB" id="2084603at2"/>
<evidence type="ECO:0008006" key="3">
    <source>
        <dbReference type="Google" id="ProtNLM"/>
    </source>
</evidence>
<name>A0A3P7NX90_9FIRM</name>
<evidence type="ECO:0000313" key="2">
    <source>
        <dbReference type="Proteomes" id="UP000279029"/>
    </source>
</evidence>
<organism evidence="1 2">
    <name type="scientific">Petrocella atlantisensis</name>
    <dbReference type="NCBI Taxonomy" id="2173034"/>
    <lineage>
        <taxon>Bacteria</taxon>
        <taxon>Bacillati</taxon>
        <taxon>Bacillota</taxon>
        <taxon>Clostridia</taxon>
        <taxon>Lachnospirales</taxon>
        <taxon>Vallitaleaceae</taxon>
        <taxon>Petrocella</taxon>
    </lineage>
</organism>
<proteinExistence type="predicted"/>
<reference evidence="1 2" key="1">
    <citation type="submission" date="2018-09" db="EMBL/GenBank/DDBJ databases">
        <authorList>
            <person name="Postec A."/>
        </authorList>
    </citation>
    <scope>NUCLEOTIDE SEQUENCE [LARGE SCALE GENOMIC DNA]</scope>
    <source>
        <strain evidence="1">70B-A</strain>
    </source>
</reference>
<gene>
    <name evidence="1" type="ORF">PATL70BA_1707</name>
</gene>
<evidence type="ECO:0000313" key="1">
    <source>
        <dbReference type="EMBL" id="VDN47595.1"/>
    </source>
</evidence>
<dbReference type="EMBL" id="LR130778">
    <property type="protein sequence ID" value="VDN47595.1"/>
    <property type="molecule type" value="Genomic_DNA"/>
</dbReference>